<gene>
    <name evidence="2" type="ORF">J5N97_005374</name>
    <name evidence="3" type="ORF">J5N97_005401</name>
</gene>
<feature type="transmembrane region" description="Helical" evidence="1">
    <location>
        <begin position="130"/>
        <end position="151"/>
    </location>
</feature>
<protein>
    <submittedName>
        <fullName evidence="3">Uncharacterized protein</fullName>
    </submittedName>
</protein>
<name>A0A9D5HRV5_9LILI</name>
<keyword evidence="1" id="KW-1133">Transmembrane helix</keyword>
<evidence type="ECO:0000256" key="1">
    <source>
        <dbReference type="SAM" id="Phobius"/>
    </source>
</evidence>
<dbReference type="OrthoDB" id="679818at2759"/>
<dbReference type="Proteomes" id="UP001085076">
    <property type="component" value="Miscellaneous, Linkage group lg01"/>
</dbReference>
<keyword evidence="4" id="KW-1185">Reference proteome</keyword>
<sequence>MAAKPEEQEHHSSWEQKLQALTHILIHPTSTPSLHSQFFIASRVPCFLHWDYPPFLCSPKPPILRWSLSLFLSRIPTFGRPRFSWRSSCPFLQPPPPFVSPAAAPAPPRWGSEERRDWVRRRLRRGQLGLRVHPLVAVSVPNLLLLALLLYDPLWLRYPSQ</sequence>
<evidence type="ECO:0000313" key="4">
    <source>
        <dbReference type="Proteomes" id="UP001085076"/>
    </source>
</evidence>
<comment type="caution">
    <text evidence="3">The sequence shown here is derived from an EMBL/GenBank/DDBJ whole genome shotgun (WGS) entry which is preliminary data.</text>
</comment>
<reference evidence="3" key="2">
    <citation type="journal article" date="2022" name="Hortic Res">
        <title>The genome of Dioscorea zingiberensis sheds light on the biosynthesis, origin and evolution of the medicinally important diosgenin saponins.</title>
        <authorList>
            <person name="Li Y."/>
            <person name="Tan C."/>
            <person name="Li Z."/>
            <person name="Guo J."/>
            <person name="Li S."/>
            <person name="Chen X."/>
            <person name="Wang C."/>
            <person name="Dai X."/>
            <person name="Yang H."/>
            <person name="Song W."/>
            <person name="Hou L."/>
            <person name="Xu J."/>
            <person name="Tong Z."/>
            <person name="Xu A."/>
            <person name="Yuan X."/>
            <person name="Wang W."/>
            <person name="Yang Q."/>
            <person name="Chen L."/>
            <person name="Sun Z."/>
            <person name="Wang K."/>
            <person name="Pan B."/>
            <person name="Chen J."/>
            <person name="Bao Y."/>
            <person name="Liu F."/>
            <person name="Qi X."/>
            <person name="Gang D.R."/>
            <person name="Wen J."/>
            <person name="Li J."/>
        </authorList>
    </citation>
    <scope>NUCLEOTIDE SEQUENCE</scope>
    <source>
        <strain evidence="3">Dzin_1.0</strain>
    </source>
</reference>
<keyword evidence="1" id="KW-0472">Membrane</keyword>
<evidence type="ECO:0000313" key="2">
    <source>
        <dbReference type="EMBL" id="KAJ0987018.1"/>
    </source>
</evidence>
<evidence type="ECO:0000313" key="3">
    <source>
        <dbReference type="EMBL" id="KAJ0987045.1"/>
    </source>
</evidence>
<accession>A0A9D5HRV5</accession>
<organism evidence="3 4">
    <name type="scientific">Dioscorea zingiberensis</name>
    <dbReference type="NCBI Taxonomy" id="325984"/>
    <lineage>
        <taxon>Eukaryota</taxon>
        <taxon>Viridiplantae</taxon>
        <taxon>Streptophyta</taxon>
        <taxon>Embryophyta</taxon>
        <taxon>Tracheophyta</taxon>
        <taxon>Spermatophyta</taxon>
        <taxon>Magnoliopsida</taxon>
        <taxon>Liliopsida</taxon>
        <taxon>Dioscoreales</taxon>
        <taxon>Dioscoreaceae</taxon>
        <taxon>Dioscorea</taxon>
    </lineage>
</organism>
<dbReference type="PANTHER" id="PTHR38364">
    <property type="entry name" value="OSJNBA0022H21.9 PROTEIN"/>
    <property type="match status" value="1"/>
</dbReference>
<dbReference type="PANTHER" id="PTHR38364:SF1">
    <property type="entry name" value="OS04G0475300 PROTEIN"/>
    <property type="match status" value="1"/>
</dbReference>
<keyword evidence="1" id="KW-0812">Transmembrane</keyword>
<proteinExistence type="predicted"/>
<dbReference type="EMBL" id="JAGGNH010000001">
    <property type="protein sequence ID" value="KAJ0987045.1"/>
    <property type="molecule type" value="Genomic_DNA"/>
</dbReference>
<dbReference type="EMBL" id="JAGGNH010000001">
    <property type="protein sequence ID" value="KAJ0987018.1"/>
    <property type="molecule type" value="Genomic_DNA"/>
</dbReference>
<reference evidence="3" key="1">
    <citation type="submission" date="2021-03" db="EMBL/GenBank/DDBJ databases">
        <authorList>
            <person name="Li Z."/>
            <person name="Yang C."/>
        </authorList>
    </citation>
    <scope>NUCLEOTIDE SEQUENCE</scope>
    <source>
        <strain evidence="3">Dzin_1.0</strain>
        <tissue evidence="3">Leaf</tissue>
    </source>
</reference>
<dbReference type="AlphaFoldDB" id="A0A9D5HRV5"/>